<evidence type="ECO:0000313" key="2">
    <source>
        <dbReference type="Proteomes" id="UP000682782"/>
    </source>
</evidence>
<name>A0AC61N151_9FIRM</name>
<organism evidence="1 2">
    <name type="scientific">Aristaeella hokkaidonensis</name>
    <dbReference type="NCBI Taxonomy" id="3046382"/>
    <lineage>
        <taxon>Bacteria</taxon>
        <taxon>Bacillati</taxon>
        <taxon>Bacillota</taxon>
        <taxon>Clostridia</taxon>
        <taxon>Eubacteriales</taxon>
        <taxon>Aristaeellaceae</taxon>
        <taxon>Aristaeella</taxon>
    </lineage>
</organism>
<reference evidence="1" key="1">
    <citation type="submission" date="2021-01" db="EMBL/GenBank/DDBJ databases">
        <title>Complete genome sequence of Clostridiales bacterium R-7.</title>
        <authorList>
            <person name="Mahoney-Kurpe S.C."/>
            <person name="Palevich N."/>
            <person name="Koike S."/>
            <person name="Moon C.D."/>
            <person name="Attwood G.T."/>
        </authorList>
    </citation>
    <scope>NUCLEOTIDE SEQUENCE</scope>
    <source>
        <strain evidence="1">R-7</strain>
    </source>
</reference>
<evidence type="ECO:0000313" key="1">
    <source>
        <dbReference type="EMBL" id="QUC66809.1"/>
    </source>
</evidence>
<protein>
    <submittedName>
        <fullName evidence="1">GNAT family N-acetyltransferase</fullName>
    </submittedName>
</protein>
<keyword evidence="2" id="KW-1185">Reference proteome</keyword>
<proteinExistence type="predicted"/>
<gene>
    <name evidence="1" type="ORF">JYE49_13325</name>
</gene>
<accession>A0AC61N151</accession>
<sequence>MRELEYKEIYRLEECLKELAEHHNEVSTGFKGCYPKRPFAETLESFREGIQSGKSRIAVVEENGRILGFCKTDVCGAEGKIDYLIVLKEARGGGYGNDLMDWAMNTLKQSGVNRIEVRVVDGNDAIRFYEKYGFRINAQILRMNV</sequence>
<dbReference type="EMBL" id="CP068393">
    <property type="protein sequence ID" value="QUC66809.1"/>
    <property type="molecule type" value="Genomic_DNA"/>
</dbReference>
<dbReference type="Proteomes" id="UP000682782">
    <property type="component" value="Chromosome"/>
</dbReference>